<dbReference type="PRINTS" id="PR00096">
    <property type="entry name" value="GATASE"/>
</dbReference>
<dbReference type="EMBL" id="MU150229">
    <property type="protein sequence ID" value="KAF9469874.1"/>
    <property type="molecule type" value="Genomic_DNA"/>
</dbReference>
<dbReference type="Pfam" id="PF00425">
    <property type="entry name" value="Chorismate_bind"/>
    <property type="match status" value="1"/>
</dbReference>
<evidence type="ECO:0000313" key="14">
    <source>
        <dbReference type="Proteomes" id="UP000807353"/>
    </source>
</evidence>
<comment type="pathway">
    <text evidence="2">Cofactor biosynthesis; tetrahydrofolate biosynthesis; 4-aminobenzoate from chorismate: step 1/2.</text>
</comment>
<feature type="domain" description="Glutamine amidotransferase" evidence="10">
    <location>
        <begin position="18"/>
        <end position="207"/>
    </location>
</feature>
<sequence length="754" mass="84257">MNCKAKPKTATIEPPRLLLIDSYDSFTFNLASLCRQAIPSCIIHIIKNDDYTIRELQPYLGYFSAIIVGPGPGSPDNPQDIGIVKDLWKIEEGHVLPIFGVCLGLQSMGIEFGAQLQQLRVVKHGQISHIEHTGTDLFHGIGKVDAVRYHSLHVVLPENGELQPLAWADDGIENGRVIMATKHTKRPFWSVQYHPESVRTEGGGADVVRNFWNLAQRWTRESGRSIRSWDSVVDRVAGNPWPHLQSHSPPPTPSPYQSNVITAILDSPNLSIIAVCEMLGVLIESNPFVLLDSAAQPGRFSIIGALMPESIQITYSVGDSFIVIKRGQASTRESLGTHDIWSWLAGFMRAHKFRGHEEIPFWGGFIGQINYELGVHSLQVPLRENSKNRHPDLNFVFVERSIVLDSITGRLYIQSIIPHDDSWVAETKTRLTTLPQRVSPVVEYEQPTEPPIITFPSKERYVSRINEAKEHLFAGRSYELCLTAHTHISIPKSSDYIPSSWERYKLLRQNNPAPHSAYLRLQPTTLLSSSPERFLAFSRPPGVICQLRPIKGTVRKAPDITRSVAEELLAGSVKEVAENLMIVDLIRHDLHGVVGDDVQVKKFCNVEEYETVWQLVSVIEGKLPRGTSASLDPESEVGWNVLKRSLPPGIMTGAPKKRSVEILQTLEDHNRSVYSGVFGYWCVSGSGDWSVTIRSCFKYDQRDVSLDQCSAEEWTIGAGGAITALSNAEAEWDEMLIKLQSVLRIFRAAPSTLK</sequence>
<dbReference type="Gene3D" id="3.40.50.880">
    <property type="match status" value="1"/>
</dbReference>
<evidence type="ECO:0000256" key="6">
    <source>
        <dbReference type="ARBA" id="ARBA00022909"/>
    </source>
</evidence>
<evidence type="ECO:0000256" key="3">
    <source>
        <dbReference type="ARBA" id="ARBA00005970"/>
    </source>
</evidence>
<evidence type="ECO:0000256" key="7">
    <source>
        <dbReference type="ARBA" id="ARBA00022962"/>
    </source>
</evidence>
<gene>
    <name evidence="13" type="ORF">BDZ94DRAFT_1151740</name>
</gene>
<comment type="similarity">
    <text evidence="3">In the C-terminal section; belongs to the anthranilate synthase component I family.</text>
</comment>
<organism evidence="13 14">
    <name type="scientific">Collybia nuda</name>
    <dbReference type="NCBI Taxonomy" id="64659"/>
    <lineage>
        <taxon>Eukaryota</taxon>
        <taxon>Fungi</taxon>
        <taxon>Dikarya</taxon>
        <taxon>Basidiomycota</taxon>
        <taxon>Agaricomycotina</taxon>
        <taxon>Agaricomycetes</taxon>
        <taxon>Agaricomycetidae</taxon>
        <taxon>Agaricales</taxon>
        <taxon>Tricholomatineae</taxon>
        <taxon>Clitocybaceae</taxon>
        <taxon>Collybia</taxon>
    </lineage>
</organism>
<evidence type="ECO:0000259" key="12">
    <source>
        <dbReference type="Pfam" id="PF04715"/>
    </source>
</evidence>
<dbReference type="NCBIfam" id="TIGR01823">
    <property type="entry name" value="PabB-fungal"/>
    <property type="match status" value="1"/>
</dbReference>
<evidence type="ECO:0000259" key="11">
    <source>
        <dbReference type="Pfam" id="PF00425"/>
    </source>
</evidence>
<dbReference type="InterPro" id="IPR017926">
    <property type="entry name" value="GATASE"/>
</dbReference>
<keyword evidence="5" id="KW-0808">Transferase</keyword>
<dbReference type="Pfam" id="PF00117">
    <property type="entry name" value="GATase"/>
    <property type="match status" value="1"/>
</dbReference>
<dbReference type="SUPFAM" id="SSF56322">
    <property type="entry name" value="ADC synthase"/>
    <property type="match status" value="1"/>
</dbReference>
<evidence type="ECO:0000313" key="13">
    <source>
        <dbReference type="EMBL" id="KAF9469874.1"/>
    </source>
</evidence>
<comment type="catalytic activity">
    <reaction evidence="1">
        <text>chorismate + L-glutamine = 4-amino-4-deoxychorismate + L-glutamate</text>
        <dbReference type="Rhea" id="RHEA:11672"/>
        <dbReference type="ChEBI" id="CHEBI:29748"/>
        <dbReference type="ChEBI" id="CHEBI:29985"/>
        <dbReference type="ChEBI" id="CHEBI:58359"/>
        <dbReference type="ChEBI" id="CHEBI:58406"/>
        <dbReference type="EC" id="2.6.1.85"/>
    </reaction>
</comment>
<dbReference type="AlphaFoldDB" id="A0A9P5YJR5"/>
<dbReference type="Proteomes" id="UP000807353">
    <property type="component" value="Unassembled WGS sequence"/>
</dbReference>
<dbReference type="GO" id="GO:0008153">
    <property type="term" value="P:4-aminobenzoate biosynthetic process"/>
    <property type="evidence" value="ECO:0007669"/>
    <property type="project" value="TreeGrafter"/>
</dbReference>
<dbReference type="GO" id="GO:0046656">
    <property type="term" value="P:folic acid biosynthetic process"/>
    <property type="evidence" value="ECO:0007669"/>
    <property type="project" value="UniProtKB-KW"/>
</dbReference>
<proteinExistence type="inferred from homology"/>
<dbReference type="PANTHER" id="PTHR11236:SF18">
    <property type="entry name" value="AMINODEOXYCHORISMATE SYNTHASE"/>
    <property type="match status" value="1"/>
</dbReference>
<dbReference type="CDD" id="cd01743">
    <property type="entry name" value="GATase1_Anthranilate_Synthase"/>
    <property type="match status" value="1"/>
</dbReference>
<evidence type="ECO:0000256" key="8">
    <source>
        <dbReference type="ARBA" id="ARBA00031329"/>
    </source>
</evidence>
<evidence type="ECO:0000256" key="1">
    <source>
        <dbReference type="ARBA" id="ARBA00001000"/>
    </source>
</evidence>
<evidence type="ECO:0000256" key="2">
    <source>
        <dbReference type="ARBA" id="ARBA00005009"/>
    </source>
</evidence>
<feature type="domain" description="Anthranilate synthase component I N-terminal" evidence="12">
    <location>
        <begin position="286"/>
        <end position="413"/>
    </location>
</feature>
<dbReference type="PANTHER" id="PTHR11236">
    <property type="entry name" value="AMINOBENZOATE/ANTHRANILATE SYNTHASE"/>
    <property type="match status" value="1"/>
</dbReference>
<dbReference type="InterPro" id="IPR005801">
    <property type="entry name" value="ADC_synthase"/>
</dbReference>
<dbReference type="InterPro" id="IPR029062">
    <property type="entry name" value="Class_I_gatase-like"/>
</dbReference>
<dbReference type="NCBIfam" id="TIGR00566">
    <property type="entry name" value="trpG_papA"/>
    <property type="match status" value="1"/>
</dbReference>
<dbReference type="InterPro" id="IPR010117">
    <property type="entry name" value="PabB_fungal"/>
</dbReference>
<dbReference type="InterPro" id="IPR006805">
    <property type="entry name" value="Anth_synth_I_N"/>
</dbReference>
<keyword evidence="14" id="KW-1185">Reference proteome</keyword>
<dbReference type="EC" id="2.6.1.85" evidence="4"/>
<keyword evidence="7" id="KW-0315">Glutamine amidotransferase</keyword>
<name>A0A9P5YJR5_9AGAR</name>
<evidence type="ECO:0000256" key="4">
    <source>
        <dbReference type="ARBA" id="ARBA00013139"/>
    </source>
</evidence>
<comment type="caution">
    <text evidence="13">The sequence shown here is derived from an EMBL/GenBank/DDBJ whole genome shotgun (WGS) entry which is preliminary data.</text>
</comment>
<dbReference type="GO" id="GO:0046820">
    <property type="term" value="F:4-amino-4-deoxychorismate synthase activity"/>
    <property type="evidence" value="ECO:0007669"/>
    <property type="project" value="UniProtKB-EC"/>
</dbReference>
<feature type="domain" description="Chorismate-utilising enzyme C-terminal" evidence="11">
    <location>
        <begin position="458"/>
        <end position="738"/>
    </location>
</feature>
<dbReference type="OrthoDB" id="64220at2759"/>
<dbReference type="InterPro" id="IPR006221">
    <property type="entry name" value="TrpG/PapA_dom"/>
</dbReference>
<dbReference type="GO" id="GO:0000162">
    <property type="term" value="P:L-tryptophan biosynthetic process"/>
    <property type="evidence" value="ECO:0007669"/>
    <property type="project" value="TreeGrafter"/>
</dbReference>
<accession>A0A9P5YJR5</accession>
<dbReference type="PRINTS" id="PR00097">
    <property type="entry name" value="ANTSNTHASEII"/>
</dbReference>
<dbReference type="Gene3D" id="3.60.120.10">
    <property type="entry name" value="Anthranilate synthase"/>
    <property type="match status" value="1"/>
</dbReference>
<evidence type="ECO:0000256" key="5">
    <source>
        <dbReference type="ARBA" id="ARBA00022679"/>
    </source>
</evidence>
<evidence type="ECO:0000256" key="9">
    <source>
        <dbReference type="ARBA" id="ARBA00031904"/>
    </source>
</evidence>
<dbReference type="InterPro" id="IPR015890">
    <property type="entry name" value="Chorismate_C"/>
</dbReference>
<evidence type="ECO:0000259" key="10">
    <source>
        <dbReference type="Pfam" id="PF00117"/>
    </source>
</evidence>
<keyword evidence="6" id="KW-0289">Folate biosynthesis</keyword>
<protein>
    <recommendedName>
        <fullName evidence="4">aminodeoxychorismate synthase</fullName>
        <ecNumber evidence="4">2.6.1.85</ecNumber>
    </recommendedName>
    <alternativeName>
        <fullName evidence="8">Para-aminobenzoate synthase</fullName>
    </alternativeName>
    <alternativeName>
        <fullName evidence="9">p-aminobenzoic acid synthase</fullName>
    </alternativeName>
</protein>
<reference evidence="13" key="1">
    <citation type="submission" date="2020-11" db="EMBL/GenBank/DDBJ databases">
        <authorList>
            <consortium name="DOE Joint Genome Institute"/>
            <person name="Ahrendt S."/>
            <person name="Riley R."/>
            <person name="Andreopoulos W."/>
            <person name="Labutti K."/>
            <person name="Pangilinan J."/>
            <person name="Ruiz-Duenas F.J."/>
            <person name="Barrasa J.M."/>
            <person name="Sanchez-Garcia M."/>
            <person name="Camarero S."/>
            <person name="Miyauchi S."/>
            <person name="Serrano A."/>
            <person name="Linde D."/>
            <person name="Babiker R."/>
            <person name="Drula E."/>
            <person name="Ayuso-Fernandez I."/>
            <person name="Pacheco R."/>
            <person name="Padilla G."/>
            <person name="Ferreira P."/>
            <person name="Barriuso J."/>
            <person name="Kellner H."/>
            <person name="Castanera R."/>
            <person name="Alfaro M."/>
            <person name="Ramirez L."/>
            <person name="Pisabarro A.G."/>
            <person name="Kuo A."/>
            <person name="Tritt A."/>
            <person name="Lipzen A."/>
            <person name="He G."/>
            <person name="Yan M."/>
            <person name="Ng V."/>
            <person name="Cullen D."/>
            <person name="Martin F."/>
            <person name="Rosso M.-N."/>
            <person name="Henrissat B."/>
            <person name="Hibbett D."/>
            <person name="Martinez A.T."/>
            <person name="Grigoriev I.V."/>
        </authorList>
    </citation>
    <scope>NUCLEOTIDE SEQUENCE</scope>
    <source>
        <strain evidence="13">CBS 247.69</strain>
    </source>
</reference>
<dbReference type="Pfam" id="PF04715">
    <property type="entry name" value="Anth_synt_I_N"/>
    <property type="match status" value="1"/>
</dbReference>
<dbReference type="PROSITE" id="PS51273">
    <property type="entry name" value="GATASE_TYPE_1"/>
    <property type="match status" value="1"/>
</dbReference>
<dbReference type="InterPro" id="IPR019999">
    <property type="entry name" value="Anth_synth_I-like"/>
</dbReference>
<dbReference type="GO" id="GO:0005737">
    <property type="term" value="C:cytoplasm"/>
    <property type="evidence" value="ECO:0007669"/>
    <property type="project" value="TreeGrafter"/>
</dbReference>
<dbReference type="SUPFAM" id="SSF52317">
    <property type="entry name" value="Class I glutamine amidotransferase-like"/>
    <property type="match status" value="1"/>
</dbReference>